<dbReference type="InterPro" id="IPR011042">
    <property type="entry name" value="6-blade_b-propeller_TolB-like"/>
</dbReference>
<dbReference type="SUPFAM" id="SSF69304">
    <property type="entry name" value="Tricorn protease N-terminal domain"/>
    <property type="match status" value="1"/>
</dbReference>
<evidence type="ECO:0000313" key="3">
    <source>
        <dbReference type="EMBL" id="SET50496.1"/>
    </source>
</evidence>
<gene>
    <name evidence="3" type="ORF">SAMN04487772_12628</name>
</gene>
<dbReference type="STRING" id="29364.SAMN04487772_12628"/>
<dbReference type="RefSeq" id="WP_092478671.1">
    <property type="nucleotide sequence ID" value="NZ_FOHN01000026.1"/>
</dbReference>
<dbReference type="Gene3D" id="2.120.10.30">
    <property type="entry name" value="TolB, C-terminal domain"/>
    <property type="match status" value="1"/>
</dbReference>
<protein>
    <recommendedName>
        <fullName evidence="2">Prolow-density lipoprotein receptor-related protein 1-like beta-propeller domain-containing protein</fullName>
    </recommendedName>
</protein>
<organism evidence="3 4">
    <name type="scientific">[Clostridium] polysaccharolyticum</name>
    <dbReference type="NCBI Taxonomy" id="29364"/>
    <lineage>
        <taxon>Bacteria</taxon>
        <taxon>Bacillati</taxon>
        <taxon>Bacillota</taxon>
        <taxon>Clostridia</taxon>
        <taxon>Lachnospirales</taxon>
        <taxon>Lachnospiraceae</taxon>
    </lineage>
</organism>
<sequence length="342" mass="39223">MKQKILFPIAMVLIISILIAYANFSSKMEYNNEMVMGNTPGNIMNGGYYCEDGNTIYFSNLNDFEKLYSMDLNCRNFKRILNSTVSDINCAGKYIYYAGRNNKYKSANGKGAGATLSSGGVGLFRSSRKGNHTKPLYSKTIGSMLLSGNHLYYQHYDKVHGLYLYKTGIDEKEGKCLFQSKVSPVGIDNGSLYFSGTESDHNIYKMSLRNDSYDRLYEGNCSNVIVFQNKIYFIDLNNNYALTRINLDGTEPVVLVNKHILTYNFSLNGNFLYYQIDNQQDSYICQMDMETRQEIILLKGNFCNICTTSNYVFFREFDTENEYVIKDEKNPKLNFFKPPVLK</sequence>
<feature type="domain" description="Prolow-density lipoprotein receptor-related protein 1-like beta-propeller" evidence="2">
    <location>
        <begin position="38"/>
        <end position="323"/>
    </location>
</feature>
<dbReference type="Proteomes" id="UP000199800">
    <property type="component" value="Unassembled WGS sequence"/>
</dbReference>
<evidence type="ECO:0000259" key="2">
    <source>
        <dbReference type="Pfam" id="PF16472"/>
    </source>
</evidence>
<reference evidence="3 4" key="1">
    <citation type="submission" date="2016-10" db="EMBL/GenBank/DDBJ databases">
        <authorList>
            <person name="de Groot N.N."/>
        </authorList>
    </citation>
    <scope>NUCLEOTIDE SEQUENCE [LARGE SCALE GENOMIC DNA]</scope>
    <source>
        <strain evidence="3 4">DSM 1801</strain>
    </source>
</reference>
<accession>A0A1I0EYR4</accession>
<keyword evidence="1" id="KW-0812">Transmembrane</keyword>
<dbReference type="Pfam" id="PF16472">
    <property type="entry name" value="DUF5050"/>
    <property type="match status" value="1"/>
</dbReference>
<evidence type="ECO:0000256" key="1">
    <source>
        <dbReference type="SAM" id="Phobius"/>
    </source>
</evidence>
<dbReference type="OrthoDB" id="1874702at2"/>
<dbReference type="AlphaFoldDB" id="A0A1I0EYR4"/>
<dbReference type="EMBL" id="FOHN01000026">
    <property type="protein sequence ID" value="SET50496.1"/>
    <property type="molecule type" value="Genomic_DNA"/>
</dbReference>
<feature type="transmembrane region" description="Helical" evidence="1">
    <location>
        <begin position="6"/>
        <end position="24"/>
    </location>
</feature>
<keyword evidence="1" id="KW-1133">Transmembrane helix</keyword>
<name>A0A1I0EYR4_9FIRM</name>
<proteinExistence type="predicted"/>
<dbReference type="InterPro" id="IPR032485">
    <property type="entry name" value="LRP1-like_beta_prop"/>
</dbReference>
<evidence type="ECO:0000313" key="4">
    <source>
        <dbReference type="Proteomes" id="UP000199800"/>
    </source>
</evidence>
<keyword evidence="4" id="KW-1185">Reference proteome</keyword>
<keyword evidence="1" id="KW-0472">Membrane</keyword>